<evidence type="ECO:0000313" key="1">
    <source>
        <dbReference type="EMBL" id="AIF26008.1"/>
    </source>
</evidence>
<dbReference type="AlphaFoldDB" id="A0A0B4N119"/>
<name>A0A0B4N119_9BACT</name>
<sequence>MAKIQIKSEELTPFGGIFSIMEQFDSKLSSVIDSTLGMRCKLYGYQYSEIIRSLMSVYFCGGSCIEDVTTHLMYHLSLYPTLRTCSADLFSEP</sequence>
<reference evidence="1" key="1">
    <citation type="submission" date="2014-03" db="EMBL/GenBank/DDBJ databases">
        <title>A sequence of cellulolytic fosmid clone of goat rumen metagenome.</title>
        <authorList>
            <person name="Lee K.-T."/>
            <person name="Kim J.-Y."/>
            <person name="Kim Y.-J."/>
            <person name="Ahn J.-H."/>
            <person name="Park M.-N."/>
            <person name="Kim J.-H."/>
            <person name="Kim T.-H."/>
        </authorList>
    </citation>
    <scope>NUCLEOTIDE SEQUENCE</scope>
</reference>
<accession>A0A0B4N119</accession>
<dbReference type="EMBL" id="KJ631388">
    <property type="protein sequence ID" value="AIF26008.1"/>
    <property type="molecule type" value="Genomic_DNA"/>
</dbReference>
<protein>
    <submittedName>
        <fullName evidence="1">Putative transposase</fullName>
    </submittedName>
</protein>
<organism evidence="1">
    <name type="scientific">uncultured bacterium Ad_113_I18_contig2</name>
    <dbReference type="NCBI Taxonomy" id="1489298"/>
    <lineage>
        <taxon>Bacteria</taxon>
        <taxon>environmental samples</taxon>
    </lineage>
</organism>
<proteinExistence type="predicted"/>